<evidence type="ECO:0000313" key="2">
    <source>
        <dbReference type="EnsemblFungi" id="PTTG_04180-t43_1-p1"/>
    </source>
</evidence>
<evidence type="ECO:0000313" key="1">
    <source>
        <dbReference type="EMBL" id="OAV95662.1"/>
    </source>
</evidence>
<organism evidence="1">
    <name type="scientific">Puccinia triticina (isolate 1-1 / race 1 (BBBD))</name>
    <name type="common">Brown leaf rust fungus</name>
    <dbReference type="NCBI Taxonomy" id="630390"/>
    <lineage>
        <taxon>Eukaryota</taxon>
        <taxon>Fungi</taxon>
        <taxon>Dikarya</taxon>
        <taxon>Basidiomycota</taxon>
        <taxon>Pucciniomycotina</taxon>
        <taxon>Pucciniomycetes</taxon>
        <taxon>Pucciniales</taxon>
        <taxon>Pucciniaceae</taxon>
        <taxon>Puccinia</taxon>
    </lineage>
</organism>
<dbReference type="EMBL" id="ADAS02000027">
    <property type="protein sequence ID" value="OAV95662.1"/>
    <property type="molecule type" value="Genomic_DNA"/>
</dbReference>
<name>A0A0C4ETQ1_PUCT1</name>
<dbReference type="VEuPathDB" id="FungiDB:PTTG_04180"/>
<dbReference type="OrthoDB" id="10609800at2759"/>
<reference evidence="2" key="4">
    <citation type="submission" date="2025-05" db="UniProtKB">
        <authorList>
            <consortium name="EnsemblFungi"/>
        </authorList>
    </citation>
    <scope>IDENTIFICATION</scope>
    <source>
        <strain evidence="2">isolate 1-1 / race 1 (BBBD)</strain>
    </source>
</reference>
<keyword evidence="3" id="KW-1185">Reference proteome</keyword>
<accession>A0A0C4ETQ1</accession>
<dbReference type="OMA" id="MVANTDQ"/>
<reference evidence="1" key="2">
    <citation type="submission" date="2016-05" db="EMBL/GenBank/DDBJ databases">
        <title>Comparative analysis highlights variable genome content of wheat rusts and divergence of the mating loci.</title>
        <authorList>
            <person name="Cuomo C.A."/>
            <person name="Bakkeren G."/>
            <person name="Szabo L."/>
            <person name="Khalil H."/>
            <person name="Joly D."/>
            <person name="Goldberg J."/>
            <person name="Young S."/>
            <person name="Zeng Q."/>
            <person name="Fellers J."/>
        </authorList>
    </citation>
    <scope>NUCLEOTIDE SEQUENCE [LARGE SCALE GENOMIC DNA]</scope>
    <source>
        <strain evidence="1">1-1 BBBD Race 1</strain>
    </source>
</reference>
<reference evidence="1" key="1">
    <citation type="submission" date="2009-11" db="EMBL/GenBank/DDBJ databases">
        <authorList>
            <consortium name="The Broad Institute Genome Sequencing Platform"/>
            <person name="Ward D."/>
            <person name="Feldgarden M."/>
            <person name="Earl A."/>
            <person name="Young S.K."/>
            <person name="Zeng Q."/>
            <person name="Koehrsen M."/>
            <person name="Alvarado L."/>
            <person name="Berlin A."/>
            <person name="Bochicchio J."/>
            <person name="Borenstein D."/>
            <person name="Chapman S.B."/>
            <person name="Chen Z."/>
            <person name="Engels R."/>
            <person name="Freedman E."/>
            <person name="Gellesch M."/>
            <person name="Goldberg J."/>
            <person name="Griggs A."/>
            <person name="Gujja S."/>
            <person name="Heilman E."/>
            <person name="Heiman D."/>
            <person name="Hepburn T."/>
            <person name="Howarth C."/>
            <person name="Jen D."/>
            <person name="Larson L."/>
            <person name="Lewis B."/>
            <person name="Mehta T."/>
            <person name="Park D."/>
            <person name="Pearson M."/>
            <person name="Roberts A."/>
            <person name="Saif S."/>
            <person name="Shea T."/>
            <person name="Shenoy N."/>
            <person name="Sisk P."/>
            <person name="Stolte C."/>
            <person name="Sykes S."/>
            <person name="Thomson T."/>
            <person name="Walk T."/>
            <person name="White J."/>
            <person name="Yandava C."/>
            <person name="Izard J."/>
            <person name="Baranova O.V."/>
            <person name="Blanton J.M."/>
            <person name="Tanner A.C."/>
            <person name="Dewhirst F.E."/>
            <person name="Haas B."/>
            <person name="Nusbaum C."/>
            <person name="Birren B."/>
        </authorList>
    </citation>
    <scope>NUCLEOTIDE SEQUENCE [LARGE SCALE GENOMIC DNA]</scope>
    <source>
        <strain evidence="1">1-1 BBBD Race 1</strain>
    </source>
</reference>
<gene>
    <name evidence="1" type="ORF">PTTG_04180</name>
</gene>
<dbReference type="Proteomes" id="UP000005240">
    <property type="component" value="Unassembled WGS sequence"/>
</dbReference>
<evidence type="ECO:0000313" key="3">
    <source>
        <dbReference type="Proteomes" id="UP000005240"/>
    </source>
</evidence>
<reference evidence="2 3" key="3">
    <citation type="journal article" date="2017" name="G3 (Bethesda)">
        <title>Comparative analysis highlights variable genome content of wheat rusts and divergence of the mating loci.</title>
        <authorList>
            <person name="Cuomo C.A."/>
            <person name="Bakkeren G."/>
            <person name="Khalil H.B."/>
            <person name="Panwar V."/>
            <person name="Joly D."/>
            <person name="Linning R."/>
            <person name="Sakthikumar S."/>
            <person name="Song X."/>
            <person name="Adiconis X."/>
            <person name="Fan L."/>
            <person name="Goldberg J.M."/>
            <person name="Levin J.Z."/>
            <person name="Young S."/>
            <person name="Zeng Q."/>
            <person name="Anikster Y."/>
            <person name="Bruce M."/>
            <person name="Wang M."/>
            <person name="Yin C."/>
            <person name="McCallum B."/>
            <person name="Szabo L.J."/>
            <person name="Hulbert S."/>
            <person name="Chen X."/>
            <person name="Fellers J.P."/>
        </authorList>
    </citation>
    <scope>NUCLEOTIDE SEQUENCE</scope>
    <source>
        <strain evidence="2">isolate 1-1 / race 1 (BBBD)</strain>
        <strain evidence="3">Isolate 1-1 / race 1 (BBBD)</strain>
    </source>
</reference>
<proteinExistence type="predicted"/>
<sequence>MSRLSPVDARSLMPALADAEFAKLVRAPTGVLIPFLNSILGQKGVAITSIDGSTHHEVIRAGPAPDEDRLGAPFLRCYRMVANTDQDQVVDVQIQLAYRAFDLHGQVPYSTARLAGSHNPFPRFTEDPFEKHNPIPSEQHKAWLLWGPPSGARRKKAAWPPVKEPTVRFCYISLPTFRDVVGDEVSSCLERLLWILANTGPRAASRSLPDWIQDDPAAKLWVDLLRKTESAS</sequence>
<dbReference type="EnsemblFungi" id="PTTG_04180-t43_1">
    <property type="protein sequence ID" value="PTTG_04180-t43_1-p1"/>
    <property type="gene ID" value="PTTG_04180"/>
</dbReference>
<dbReference type="AlphaFoldDB" id="A0A0C4ETQ1"/>
<protein>
    <submittedName>
        <fullName evidence="1 2">Uncharacterized protein</fullName>
    </submittedName>
</protein>